<dbReference type="InterPro" id="IPR001633">
    <property type="entry name" value="EAL_dom"/>
</dbReference>
<reference evidence="3 4" key="1">
    <citation type="submission" date="2023-10" db="EMBL/GenBank/DDBJ databases">
        <title>Complete genome sequence of Shewanella sp. DAU334.</title>
        <authorList>
            <person name="Lee Y.-S."/>
            <person name="Jeong H.-R."/>
            <person name="Hwang E.-J."/>
            <person name="Choi Y.-L."/>
            <person name="Kim G.-D."/>
        </authorList>
    </citation>
    <scope>NUCLEOTIDE SEQUENCE [LARGE SCALE GENOMIC DNA]</scope>
    <source>
        <strain evidence="3 4">DAU334</strain>
    </source>
</reference>
<evidence type="ECO:0000313" key="3">
    <source>
        <dbReference type="EMBL" id="WOT06073.1"/>
    </source>
</evidence>
<dbReference type="PANTHER" id="PTHR44757">
    <property type="entry name" value="DIGUANYLATE CYCLASE DGCP"/>
    <property type="match status" value="1"/>
</dbReference>
<dbReference type="Gene3D" id="3.30.450.20">
    <property type="entry name" value="PAS domain"/>
    <property type="match status" value="1"/>
</dbReference>
<dbReference type="PROSITE" id="PS50883">
    <property type="entry name" value="EAL"/>
    <property type="match status" value="1"/>
</dbReference>
<dbReference type="Pfam" id="PF13185">
    <property type="entry name" value="GAF_2"/>
    <property type="match status" value="1"/>
</dbReference>
<dbReference type="Pfam" id="PF13426">
    <property type="entry name" value="PAS_9"/>
    <property type="match status" value="1"/>
</dbReference>
<dbReference type="InterPro" id="IPR052155">
    <property type="entry name" value="Biofilm_reg_signaling"/>
</dbReference>
<dbReference type="CDD" id="cd01949">
    <property type="entry name" value="GGDEF"/>
    <property type="match status" value="1"/>
</dbReference>
<protein>
    <submittedName>
        <fullName evidence="3">EAL domain-containing protein</fullName>
    </submittedName>
</protein>
<accession>A0ABZ0K0W7</accession>
<dbReference type="Gene3D" id="3.20.20.450">
    <property type="entry name" value="EAL domain"/>
    <property type="match status" value="1"/>
</dbReference>
<dbReference type="Proteomes" id="UP001529491">
    <property type="component" value="Chromosome"/>
</dbReference>
<evidence type="ECO:0000313" key="4">
    <source>
        <dbReference type="Proteomes" id="UP001529491"/>
    </source>
</evidence>
<dbReference type="SMART" id="SM00065">
    <property type="entry name" value="GAF"/>
    <property type="match status" value="1"/>
</dbReference>
<dbReference type="InterPro" id="IPR029787">
    <property type="entry name" value="Nucleotide_cyclase"/>
</dbReference>
<dbReference type="Gene3D" id="3.30.70.270">
    <property type="match status" value="1"/>
</dbReference>
<dbReference type="SMART" id="SM00267">
    <property type="entry name" value="GGDEF"/>
    <property type="match status" value="1"/>
</dbReference>
<dbReference type="PROSITE" id="PS50887">
    <property type="entry name" value="GGDEF"/>
    <property type="match status" value="1"/>
</dbReference>
<dbReference type="NCBIfam" id="TIGR00229">
    <property type="entry name" value="sensory_box"/>
    <property type="match status" value="1"/>
</dbReference>
<dbReference type="CDD" id="cd01948">
    <property type="entry name" value="EAL"/>
    <property type="match status" value="1"/>
</dbReference>
<feature type="domain" description="GGDEF" evidence="2">
    <location>
        <begin position="346"/>
        <end position="480"/>
    </location>
</feature>
<dbReference type="Gene3D" id="3.30.450.40">
    <property type="match status" value="1"/>
</dbReference>
<feature type="domain" description="EAL" evidence="1">
    <location>
        <begin position="489"/>
        <end position="747"/>
    </location>
</feature>
<name>A0ABZ0K0W7_9GAMM</name>
<dbReference type="EMBL" id="CP136522">
    <property type="protein sequence ID" value="WOT06073.1"/>
    <property type="molecule type" value="Genomic_DNA"/>
</dbReference>
<dbReference type="SUPFAM" id="SSF55781">
    <property type="entry name" value="GAF domain-like"/>
    <property type="match status" value="1"/>
</dbReference>
<dbReference type="InterPro" id="IPR029016">
    <property type="entry name" value="GAF-like_dom_sf"/>
</dbReference>
<dbReference type="RefSeq" id="WP_310470342.1">
    <property type="nucleotide sequence ID" value="NZ_CP136522.1"/>
</dbReference>
<proteinExistence type="predicted"/>
<organism evidence="3 4">
    <name type="scientific">Shewanella youngdeokensis</name>
    <dbReference type="NCBI Taxonomy" id="2999068"/>
    <lineage>
        <taxon>Bacteria</taxon>
        <taxon>Pseudomonadati</taxon>
        <taxon>Pseudomonadota</taxon>
        <taxon>Gammaproteobacteria</taxon>
        <taxon>Alteromonadales</taxon>
        <taxon>Shewanellaceae</taxon>
        <taxon>Shewanella</taxon>
    </lineage>
</organism>
<dbReference type="SUPFAM" id="SSF55785">
    <property type="entry name" value="PYP-like sensor domain (PAS domain)"/>
    <property type="match status" value="1"/>
</dbReference>
<dbReference type="InterPro" id="IPR000160">
    <property type="entry name" value="GGDEF_dom"/>
</dbReference>
<keyword evidence="4" id="KW-1185">Reference proteome</keyword>
<sequence length="757" mass="84714">MKLNVHMTKNEYLPSLVKASSISANRYASILNLLQGESSLTSILNVIIRLVEEVNIGCKASILLLSTDKKRLKKGVSPNLYESYINAIDGVEIGPKVGSCGAAAYLKKRVIVEDIATHENWALYCDLPLSFGLKSCWSEPIFGADGEVLGTFAMYYDAIKSPSADDLELITEAALLASLAIERDRSLQFHHLCAGIFKTMPLALLVTDSKGTVLEANRPFFEVMRTSKTQLSTFKPHLIFAQSPKAQLTDLFESINNGKAWQGELVGFRGDNDIFYAEVSVAIFKQTDNTEYLHSWIVSDITDKKTAAEIIHHQAKFDPLTQLANRSYIFEIIEQQIQLLATKPESGFSFILMDLDNFKQINDSLGHKLGDEVIVQVAARIKSCLGEYDILGRIGGDEFALIVPDEVCTEVLSTLTQQLKTVVAQEYSLDSHHRIFTRFSAGIARFPQDAASLEQLLNCADQALYCAKECGRNQFYFFNEQMQSEAEKVAELCNALQFAIENREFELHYQPLVCAKTHRILNVEALVRWRHQGKLIMPDEFIPVAEASGLIIELGRRVRLEAMKTLLDFHALGIDVSMSVNVSTFEFWSHDLQSCLISSIINSGNELKPDGFPYHKLTLEITESLLMKEQVHLVNSLNKLRELGIQIAIDDFGTGYSSLSYLKEFPVDTIKIDKSFIRDVQDQKQAALLTAIVALSRALNLKVTVEGIETCLQLAFVSEKNVDFIQGYFFHRPLEKDALFEVLTANLKGESSNPSML</sequence>
<dbReference type="SUPFAM" id="SSF55073">
    <property type="entry name" value="Nucleotide cyclase"/>
    <property type="match status" value="1"/>
</dbReference>
<evidence type="ECO:0000259" key="2">
    <source>
        <dbReference type="PROSITE" id="PS50887"/>
    </source>
</evidence>
<dbReference type="SUPFAM" id="SSF141868">
    <property type="entry name" value="EAL domain-like"/>
    <property type="match status" value="1"/>
</dbReference>
<dbReference type="Pfam" id="PF00563">
    <property type="entry name" value="EAL"/>
    <property type="match status" value="1"/>
</dbReference>
<dbReference type="InterPro" id="IPR043128">
    <property type="entry name" value="Rev_trsase/Diguanyl_cyclase"/>
</dbReference>
<dbReference type="InterPro" id="IPR003018">
    <property type="entry name" value="GAF"/>
</dbReference>
<gene>
    <name evidence="3" type="ORF">RGE70_04475</name>
</gene>
<evidence type="ECO:0000259" key="1">
    <source>
        <dbReference type="PROSITE" id="PS50883"/>
    </source>
</evidence>
<dbReference type="SMART" id="SM00052">
    <property type="entry name" value="EAL"/>
    <property type="match status" value="1"/>
</dbReference>
<dbReference type="InterPro" id="IPR000014">
    <property type="entry name" value="PAS"/>
</dbReference>
<dbReference type="NCBIfam" id="TIGR00254">
    <property type="entry name" value="GGDEF"/>
    <property type="match status" value="1"/>
</dbReference>
<dbReference type="InterPro" id="IPR035919">
    <property type="entry name" value="EAL_sf"/>
</dbReference>
<dbReference type="Pfam" id="PF00990">
    <property type="entry name" value="GGDEF"/>
    <property type="match status" value="1"/>
</dbReference>
<dbReference type="PANTHER" id="PTHR44757:SF2">
    <property type="entry name" value="BIOFILM ARCHITECTURE MAINTENANCE PROTEIN MBAA"/>
    <property type="match status" value="1"/>
</dbReference>
<dbReference type="InterPro" id="IPR035965">
    <property type="entry name" value="PAS-like_dom_sf"/>
</dbReference>